<dbReference type="PANTHER" id="PTHR34801">
    <property type="entry name" value="EXPRESSED PROTEIN"/>
    <property type="match status" value="1"/>
</dbReference>
<dbReference type="EMBL" id="MABE01000729">
    <property type="protein sequence ID" value="OUS34050.1"/>
    <property type="molecule type" value="Genomic_DNA"/>
</dbReference>
<sequence>MPAELGLVNGSELRPCPDKPNCIQTYDPADESHFQLPLAFNVDDEQTKQIMVTAITETGGKLINENSLASSGYYLHAEYESDWLKFIDDVEVVIKDGMIHIRSASRLGYSDMGVNARRFEEIKAAYDK</sequence>
<comment type="caution">
    <text evidence="1">The sequence shown here is derived from an EMBL/GenBank/DDBJ whole genome shotgun (WGS) entry which is preliminary data.</text>
</comment>
<evidence type="ECO:0000313" key="1">
    <source>
        <dbReference type="EMBL" id="OUS34050.1"/>
    </source>
</evidence>
<dbReference type="AlphaFoldDB" id="A0A1Y5HAP2"/>
<name>A0A1Y5HAP2_OLEAN</name>
<gene>
    <name evidence="1" type="ORF">A9R00_12735</name>
</gene>
<dbReference type="InterPro" id="IPR010865">
    <property type="entry name" value="DUF1499"/>
</dbReference>
<accession>A0A1Y5HAP2</accession>
<dbReference type="PANTHER" id="PTHR34801:SF6">
    <property type="entry name" value="SLL1620 PROTEIN"/>
    <property type="match status" value="1"/>
</dbReference>
<dbReference type="Pfam" id="PF07386">
    <property type="entry name" value="DUF1499"/>
    <property type="match status" value="1"/>
</dbReference>
<organism evidence="1 2">
    <name type="scientific">Oleispira antarctica</name>
    <dbReference type="NCBI Taxonomy" id="188908"/>
    <lineage>
        <taxon>Bacteria</taxon>
        <taxon>Pseudomonadati</taxon>
        <taxon>Pseudomonadota</taxon>
        <taxon>Gammaproteobacteria</taxon>
        <taxon>Oceanospirillales</taxon>
        <taxon>Oceanospirillaceae</taxon>
        <taxon>Oleispira</taxon>
    </lineage>
</organism>
<dbReference type="Proteomes" id="UP000227088">
    <property type="component" value="Unassembled WGS sequence"/>
</dbReference>
<protein>
    <recommendedName>
        <fullName evidence="3">DUF1499 domain-containing protein</fullName>
    </recommendedName>
</protein>
<dbReference type="PIRSF" id="PIRSF026426">
    <property type="entry name" value="DUF1499"/>
    <property type="match status" value="1"/>
</dbReference>
<reference evidence="2" key="1">
    <citation type="journal article" date="2017" name="Proc. Natl. Acad. Sci. U.S.A.">
        <title>Simulation of Deepwater Horizon oil plume reveals substrate specialization within a complex community of hydrocarbon degraders.</title>
        <authorList>
            <person name="Hu P."/>
            <person name="Dubinsky E.A."/>
            <person name="Probst A.J."/>
            <person name="Wang J."/>
            <person name="Sieber C.M.K."/>
            <person name="Tom L.M."/>
            <person name="Gardinali P."/>
            <person name="Banfield J.F."/>
            <person name="Atlas R.M."/>
            <person name="Andersen G.L."/>
        </authorList>
    </citation>
    <scope>NUCLEOTIDE SEQUENCE [LARGE SCALE GENOMIC DNA]</scope>
</reference>
<proteinExistence type="predicted"/>
<evidence type="ECO:0000313" key="2">
    <source>
        <dbReference type="Proteomes" id="UP000227088"/>
    </source>
</evidence>
<evidence type="ECO:0008006" key="3">
    <source>
        <dbReference type="Google" id="ProtNLM"/>
    </source>
</evidence>